<evidence type="ECO:0000313" key="2">
    <source>
        <dbReference type="Proteomes" id="UP001271648"/>
    </source>
</evidence>
<dbReference type="EMBL" id="JAUBDJ010000014">
    <property type="protein sequence ID" value="MDW0118542.1"/>
    <property type="molecule type" value="Genomic_DNA"/>
</dbReference>
<proteinExistence type="predicted"/>
<evidence type="ECO:0000313" key="1">
    <source>
        <dbReference type="EMBL" id="MDW0118542.1"/>
    </source>
</evidence>
<sequence length="116" mass="13677">MYNVLYLYPVLKQKKDRFIEINKKASIIYKEYGAIEDDTYQSTFINAMYGCKGIGSSVELQENEILMCSVSTFNNKHHHDIVMEKVDSDYRIEELYNEMIKVIDMSRVVRGEFEKV</sequence>
<dbReference type="InterPro" id="IPR011008">
    <property type="entry name" value="Dimeric_a/b-barrel"/>
</dbReference>
<dbReference type="Proteomes" id="UP001271648">
    <property type="component" value="Unassembled WGS sequence"/>
</dbReference>
<dbReference type="Pfam" id="PF07237">
    <property type="entry name" value="DUF1428"/>
    <property type="match status" value="1"/>
</dbReference>
<gene>
    <name evidence="1" type="ORF">QTL97_16555</name>
</gene>
<dbReference type="RefSeq" id="WP_283734224.1">
    <property type="nucleotide sequence ID" value="NZ_CP125968.1"/>
</dbReference>
<protein>
    <submittedName>
        <fullName evidence="1">DUF1428 family protein</fullName>
    </submittedName>
</protein>
<dbReference type="InterPro" id="IPR009874">
    <property type="entry name" value="DUF1428"/>
</dbReference>
<reference evidence="1 2" key="1">
    <citation type="submission" date="2023-06" db="EMBL/GenBank/DDBJ databases">
        <title>Sporosarcina sp. nov., isolated from Korean traditional fermented seafood 'Jeotgal'.</title>
        <authorList>
            <person name="Yang A.I."/>
            <person name="Shin N.-R."/>
        </authorList>
    </citation>
    <scope>NUCLEOTIDE SEQUENCE [LARGE SCALE GENOMIC DNA]</scope>
    <source>
        <strain evidence="1 2">KCTC43456</strain>
    </source>
</reference>
<dbReference type="AlphaFoldDB" id="A0AAW9AAN0"/>
<keyword evidence="2" id="KW-1185">Reference proteome</keyword>
<organism evidence="1 2">
    <name type="scientific">Sporosarcina thermotolerans</name>
    <dbReference type="NCBI Taxonomy" id="633404"/>
    <lineage>
        <taxon>Bacteria</taxon>
        <taxon>Bacillati</taxon>
        <taxon>Bacillota</taxon>
        <taxon>Bacilli</taxon>
        <taxon>Bacillales</taxon>
        <taxon>Caryophanaceae</taxon>
        <taxon>Sporosarcina</taxon>
    </lineage>
</organism>
<comment type="caution">
    <text evidence="1">The sequence shown here is derived from an EMBL/GenBank/DDBJ whole genome shotgun (WGS) entry which is preliminary data.</text>
</comment>
<dbReference type="SUPFAM" id="SSF54909">
    <property type="entry name" value="Dimeric alpha+beta barrel"/>
    <property type="match status" value="1"/>
</dbReference>
<dbReference type="Gene3D" id="3.30.70.100">
    <property type="match status" value="1"/>
</dbReference>
<name>A0AAW9AAN0_9BACL</name>
<accession>A0AAW9AAN0</accession>